<proteinExistence type="predicted"/>
<gene>
    <name evidence="3" type="ORF">J0895_09840</name>
</gene>
<feature type="compositionally biased region" description="Polar residues" evidence="1">
    <location>
        <begin position="37"/>
        <end position="47"/>
    </location>
</feature>
<keyword evidence="4" id="KW-1185">Reference proteome</keyword>
<evidence type="ECO:0000313" key="3">
    <source>
        <dbReference type="EMBL" id="MBO0349401.1"/>
    </source>
</evidence>
<dbReference type="Proteomes" id="UP000664844">
    <property type="component" value="Unassembled WGS sequence"/>
</dbReference>
<protein>
    <submittedName>
        <fullName evidence="3">Uncharacterized protein</fullName>
    </submittedName>
</protein>
<name>A0ABS3FQK5_9CYAN</name>
<organism evidence="3 4">
    <name type="scientific">Phormidium pseudopriestleyi FRX01</name>
    <dbReference type="NCBI Taxonomy" id="1759528"/>
    <lineage>
        <taxon>Bacteria</taxon>
        <taxon>Bacillati</taxon>
        <taxon>Cyanobacteriota</taxon>
        <taxon>Cyanophyceae</taxon>
        <taxon>Oscillatoriophycideae</taxon>
        <taxon>Oscillatoriales</taxon>
        <taxon>Oscillatoriaceae</taxon>
        <taxon>Phormidium</taxon>
    </lineage>
</organism>
<reference evidence="3 4" key="1">
    <citation type="submission" date="2021-03" db="EMBL/GenBank/DDBJ databases">
        <title>Metabolic Capacity of the Antarctic Cyanobacterium Phormidium pseudopriestleyi that Sustains Oxygenic Photosynthesis in the Presence of Hydrogen Sulfide.</title>
        <authorList>
            <person name="Lumian J.E."/>
            <person name="Jungblut A.D."/>
            <person name="Dillon M.L."/>
            <person name="Hawes I."/>
            <person name="Doran P.T."/>
            <person name="Mackey T.J."/>
            <person name="Dick G.J."/>
            <person name="Grettenberger C.L."/>
            <person name="Sumner D.Y."/>
        </authorList>
    </citation>
    <scope>NUCLEOTIDE SEQUENCE [LARGE SCALE GENOMIC DNA]</scope>
    <source>
        <strain evidence="3 4">FRX01</strain>
    </source>
</reference>
<evidence type="ECO:0000256" key="1">
    <source>
        <dbReference type="SAM" id="MobiDB-lite"/>
    </source>
</evidence>
<evidence type="ECO:0000313" key="4">
    <source>
        <dbReference type="Proteomes" id="UP000664844"/>
    </source>
</evidence>
<feature type="transmembrane region" description="Helical" evidence="2">
    <location>
        <begin position="56"/>
        <end position="79"/>
    </location>
</feature>
<evidence type="ECO:0000256" key="2">
    <source>
        <dbReference type="SAM" id="Phobius"/>
    </source>
</evidence>
<feature type="region of interest" description="Disordered" evidence="1">
    <location>
        <begin position="1"/>
        <end position="47"/>
    </location>
</feature>
<accession>A0ABS3FQK5</accession>
<sequence>MTRPSDPSPPPLNSHELPPPTADGVDIANPEVGSPHQPENLSNSNVSATQQTFKRLYIILLVIGLSIGGVAAIGVVNLLNRWGLTQPPPPVEETNS</sequence>
<keyword evidence="2" id="KW-1133">Transmembrane helix</keyword>
<comment type="caution">
    <text evidence="3">The sequence shown here is derived from an EMBL/GenBank/DDBJ whole genome shotgun (WGS) entry which is preliminary data.</text>
</comment>
<keyword evidence="2" id="KW-0472">Membrane</keyword>
<dbReference type="RefSeq" id="WP_207087925.1">
    <property type="nucleotide sequence ID" value="NZ_JAFLQW010000272.1"/>
</dbReference>
<dbReference type="EMBL" id="JAFLQW010000272">
    <property type="protein sequence ID" value="MBO0349401.1"/>
    <property type="molecule type" value="Genomic_DNA"/>
</dbReference>
<feature type="compositionally biased region" description="Pro residues" evidence="1">
    <location>
        <begin position="1"/>
        <end position="21"/>
    </location>
</feature>
<keyword evidence="2" id="KW-0812">Transmembrane</keyword>